<evidence type="ECO:0000256" key="4">
    <source>
        <dbReference type="ARBA" id="ARBA00023110"/>
    </source>
</evidence>
<dbReference type="PROSITE" id="PS50198">
    <property type="entry name" value="PPIC_PPIASE_2"/>
    <property type="match status" value="1"/>
</dbReference>
<evidence type="ECO:0000313" key="9">
    <source>
        <dbReference type="EMBL" id="RQH32649.1"/>
    </source>
</evidence>
<dbReference type="Pfam" id="PF00639">
    <property type="entry name" value="Rotamase"/>
    <property type="match status" value="1"/>
</dbReference>
<evidence type="ECO:0000256" key="5">
    <source>
        <dbReference type="ARBA" id="ARBA00023235"/>
    </source>
</evidence>
<keyword evidence="5 6" id="KW-0413">Isomerase</keyword>
<keyword evidence="4 6" id="KW-0697">Rotamase</keyword>
<accession>A0A3N6RAQ3</accession>
<dbReference type="Gene3D" id="3.10.50.40">
    <property type="match status" value="1"/>
</dbReference>
<dbReference type="InterPro" id="IPR000297">
    <property type="entry name" value="PPIase_PpiC"/>
</dbReference>
<name>A0A3N6RAQ3_9CYAN</name>
<comment type="catalytic activity">
    <reaction evidence="1">
        <text>[protein]-peptidylproline (omega=180) = [protein]-peptidylproline (omega=0)</text>
        <dbReference type="Rhea" id="RHEA:16237"/>
        <dbReference type="Rhea" id="RHEA-COMP:10747"/>
        <dbReference type="Rhea" id="RHEA-COMP:10748"/>
        <dbReference type="ChEBI" id="CHEBI:83833"/>
        <dbReference type="ChEBI" id="CHEBI:83834"/>
        <dbReference type="EC" id="5.2.1.8"/>
    </reaction>
</comment>
<feature type="domain" description="PpiC" evidence="8">
    <location>
        <begin position="117"/>
        <end position="208"/>
    </location>
</feature>
<reference evidence="9 10" key="1">
    <citation type="journal article" date="2018" name="ACS Chem. Biol.">
        <title>Ketoreductase domain dysfunction expands chemodiversity: malyngamide biosynthesis in the cyanobacterium Okeania hirsuta.</title>
        <authorList>
            <person name="Moss N.A."/>
            <person name="Leao T."/>
            <person name="Rankin M."/>
            <person name="McCullough T.M."/>
            <person name="Qu P."/>
            <person name="Korobeynikov A."/>
            <person name="Smith J.L."/>
            <person name="Gerwick L."/>
            <person name="Gerwick W.H."/>
        </authorList>
    </citation>
    <scope>NUCLEOTIDE SEQUENCE [LARGE SCALE GENOMIC DNA]</scope>
    <source>
        <strain evidence="9 10">PAB10Feb10-1</strain>
    </source>
</reference>
<comment type="caution">
    <text evidence="9">The sequence shown here is derived from an EMBL/GenBank/DDBJ whole genome shotgun (WGS) entry which is preliminary data.</text>
</comment>
<evidence type="ECO:0000256" key="2">
    <source>
        <dbReference type="ARBA" id="ARBA00013194"/>
    </source>
</evidence>
<dbReference type="OrthoDB" id="530022at2"/>
<dbReference type="InterPro" id="IPR046357">
    <property type="entry name" value="PPIase_dom_sf"/>
</dbReference>
<dbReference type="GO" id="GO:0003755">
    <property type="term" value="F:peptidyl-prolyl cis-trans isomerase activity"/>
    <property type="evidence" value="ECO:0007669"/>
    <property type="project" value="UniProtKB-KW"/>
</dbReference>
<gene>
    <name evidence="9" type="ORF">D5R40_22080</name>
</gene>
<dbReference type="InterPro" id="IPR050245">
    <property type="entry name" value="PrsA_foldase"/>
</dbReference>
<dbReference type="PANTHER" id="PTHR47245">
    <property type="entry name" value="PEPTIDYLPROLYL ISOMERASE"/>
    <property type="match status" value="1"/>
</dbReference>
<dbReference type="EMBL" id="RCBY01000151">
    <property type="protein sequence ID" value="RQH32649.1"/>
    <property type="molecule type" value="Genomic_DNA"/>
</dbReference>
<protein>
    <recommendedName>
        <fullName evidence="2">peptidylprolyl isomerase</fullName>
        <ecNumber evidence="2">5.2.1.8</ecNumber>
    </recommendedName>
</protein>
<dbReference type="AlphaFoldDB" id="A0A3N6RAQ3"/>
<dbReference type="EC" id="5.2.1.8" evidence="2"/>
<dbReference type="Proteomes" id="UP000269154">
    <property type="component" value="Unassembled WGS sequence"/>
</dbReference>
<dbReference type="SUPFAM" id="SSF54534">
    <property type="entry name" value="FKBP-like"/>
    <property type="match status" value="1"/>
</dbReference>
<dbReference type="PANTHER" id="PTHR47245:SF1">
    <property type="entry name" value="FOLDASE PROTEIN PRSA"/>
    <property type="match status" value="1"/>
</dbReference>
<evidence type="ECO:0000259" key="8">
    <source>
        <dbReference type="PROSITE" id="PS50198"/>
    </source>
</evidence>
<dbReference type="InterPro" id="IPR027304">
    <property type="entry name" value="Trigger_fact/SurA_dom_sf"/>
</dbReference>
<evidence type="ECO:0000256" key="6">
    <source>
        <dbReference type="PROSITE-ProRule" id="PRU00278"/>
    </source>
</evidence>
<proteinExistence type="predicted"/>
<dbReference type="RefSeq" id="WP_124155192.1">
    <property type="nucleotide sequence ID" value="NZ_CAWOLW010000059.1"/>
</dbReference>
<keyword evidence="10" id="KW-1185">Reference proteome</keyword>
<keyword evidence="3" id="KW-0732">Signal</keyword>
<sequence>MSQGITITTEDILQQVKLSLKTSEIIEGIITRKVIANGIKEAEIKLEVEELQEMADKYRKMYKLLSTEDTWAWMKQNNLSLDDFEEVVYNHGLSTKLAIHLFADKIEPYFYEHQLDYAGVVVYEVVLDDEDLAMELFYAIQEGETSFYDVAHQYIENKELRRKGGYRGILYRKDLKPEISAAVFAAKPPQMIKPIVTSKGVHLVFVEEIIERQLDNWLRNKIAADLFDEWINRAVTQFKSLTNIQIGELTAKNAS</sequence>
<evidence type="ECO:0000256" key="1">
    <source>
        <dbReference type="ARBA" id="ARBA00000971"/>
    </source>
</evidence>
<keyword evidence="7" id="KW-0175">Coiled coil</keyword>
<evidence type="ECO:0000313" key="10">
    <source>
        <dbReference type="Proteomes" id="UP000269154"/>
    </source>
</evidence>
<feature type="coiled-coil region" evidence="7">
    <location>
        <begin position="41"/>
        <end position="68"/>
    </location>
</feature>
<evidence type="ECO:0000256" key="3">
    <source>
        <dbReference type="ARBA" id="ARBA00022729"/>
    </source>
</evidence>
<evidence type="ECO:0000256" key="7">
    <source>
        <dbReference type="SAM" id="Coils"/>
    </source>
</evidence>
<organism evidence="9 10">
    <name type="scientific">Okeania hirsuta</name>
    <dbReference type="NCBI Taxonomy" id="1458930"/>
    <lineage>
        <taxon>Bacteria</taxon>
        <taxon>Bacillati</taxon>
        <taxon>Cyanobacteriota</taxon>
        <taxon>Cyanophyceae</taxon>
        <taxon>Oscillatoriophycideae</taxon>
        <taxon>Oscillatoriales</taxon>
        <taxon>Microcoleaceae</taxon>
        <taxon>Okeania</taxon>
    </lineage>
</organism>
<dbReference type="SUPFAM" id="SSF109998">
    <property type="entry name" value="Triger factor/SurA peptide-binding domain-like"/>
    <property type="match status" value="1"/>
</dbReference>